<name>A0ABS1HPP0_9BACT</name>
<accession>A0ABS1HPP0</accession>
<gene>
    <name evidence="1" type="ORF">JIV24_20035</name>
</gene>
<evidence type="ECO:0000313" key="2">
    <source>
        <dbReference type="Proteomes" id="UP000605676"/>
    </source>
</evidence>
<organism evidence="1 2">
    <name type="scientific">Carboxylicivirga marina</name>
    <dbReference type="NCBI Taxonomy" id="2800988"/>
    <lineage>
        <taxon>Bacteria</taxon>
        <taxon>Pseudomonadati</taxon>
        <taxon>Bacteroidota</taxon>
        <taxon>Bacteroidia</taxon>
        <taxon>Marinilabiliales</taxon>
        <taxon>Marinilabiliaceae</taxon>
        <taxon>Carboxylicivirga</taxon>
    </lineage>
</organism>
<protein>
    <submittedName>
        <fullName evidence="1">Uncharacterized protein</fullName>
    </submittedName>
</protein>
<reference evidence="1 2" key="1">
    <citation type="submission" date="2021-01" db="EMBL/GenBank/DDBJ databases">
        <title>Carboxyliciviraga sp.nov., isolated from coastal sediments.</title>
        <authorList>
            <person name="Lu D."/>
            <person name="Zhang T."/>
        </authorList>
    </citation>
    <scope>NUCLEOTIDE SEQUENCE [LARGE SCALE GENOMIC DNA]</scope>
    <source>
        <strain evidence="1 2">N1Y132</strain>
    </source>
</reference>
<proteinExistence type="predicted"/>
<comment type="caution">
    <text evidence="1">The sequence shown here is derived from an EMBL/GenBank/DDBJ whole genome shotgun (WGS) entry which is preliminary data.</text>
</comment>
<keyword evidence="2" id="KW-1185">Reference proteome</keyword>
<dbReference type="EMBL" id="JAENRR010000081">
    <property type="protein sequence ID" value="MBK3519644.1"/>
    <property type="molecule type" value="Genomic_DNA"/>
</dbReference>
<dbReference type="Proteomes" id="UP000605676">
    <property type="component" value="Unassembled WGS sequence"/>
</dbReference>
<sequence>MTHFGNQFDADDYLKSFKEKEQFFDALKEALTLDVYSLISKHHSHSKYNKSMENAIATYANDIINTTESVIDKDEHYPEYRKQKELNSITKLLNKVLSEVDEDDFLEQMHLCCKKLISQYYPGILHLSNYGFRLLERNSKMYTASFILSLKQKQLIDVE</sequence>
<evidence type="ECO:0000313" key="1">
    <source>
        <dbReference type="EMBL" id="MBK3519644.1"/>
    </source>
</evidence>
<dbReference type="RefSeq" id="WP_200466863.1">
    <property type="nucleotide sequence ID" value="NZ_JAENRR010000081.1"/>
</dbReference>